<dbReference type="AlphaFoldDB" id="X1RH48"/>
<dbReference type="Gene3D" id="3.40.50.150">
    <property type="entry name" value="Vaccinia Virus protein VP39"/>
    <property type="match status" value="1"/>
</dbReference>
<accession>X1RH48</accession>
<dbReference type="CDD" id="cd02440">
    <property type="entry name" value="AdoMet_MTases"/>
    <property type="match status" value="1"/>
</dbReference>
<evidence type="ECO:0000259" key="1">
    <source>
        <dbReference type="Pfam" id="PF13847"/>
    </source>
</evidence>
<comment type="caution">
    <text evidence="2">The sequence shown here is derived from an EMBL/GenBank/DDBJ whole genome shotgun (WGS) entry which is preliminary data.</text>
</comment>
<feature type="non-terminal residue" evidence="2">
    <location>
        <position position="74"/>
    </location>
</feature>
<protein>
    <recommendedName>
        <fullName evidence="1">Methyltransferase domain-containing protein</fullName>
    </recommendedName>
</protein>
<gene>
    <name evidence="2" type="ORF">S12H4_21020</name>
</gene>
<sequence length="74" mass="8068">MSTFILMKILESAPGRYDRGIYILTLGKLDKVYDRLTSRIKKGQTILDLGCGTGALTLRAAQKGAKVKGIDINP</sequence>
<dbReference type="EMBL" id="BARW01010750">
    <property type="protein sequence ID" value="GAI80047.1"/>
    <property type="molecule type" value="Genomic_DNA"/>
</dbReference>
<feature type="domain" description="Methyltransferase" evidence="1">
    <location>
        <begin position="40"/>
        <end position="74"/>
    </location>
</feature>
<reference evidence="2" key="1">
    <citation type="journal article" date="2014" name="Front. Microbiol.">
        <title>High frequency of phylogenetically diverse reductive dehalogenase-homologous genes in deep subseafloor sedimentary metagenomes.</title>
        <authorList>
            <person name="Kawai M."/>
            <person name="Futagami T."/>
            <person name="Toyoda A."/>
            <person name="Takaki Y."/>
            <person name="Nishi S."/>
            <person name="Hori S."/>
            <person name="Arai W."/>
            <person name="Tsubouchi T."/>
            <person name="Morono Y."/>
            <person name="Uchiyama I."/>
            <person name="Ito T."/>
            <person name="Fujiyama A."/>
            <person name="Inagaki F."/>
            <person name="Takami H."/>
        </authorList>
    </citation>
    <scope>NUCLEOTIDE SEQUENCE</scope>
    <source>
        <strain evidence="2">Expedition CK06-06</strain>
    </source>
</reference>
<dbReference type="SUPFAM" id="SSF53335">
    <property type="entry name" value="S-adenosyl-L-methionine-dependent methyltransferases"/>
    <property type="match status" value="1"/>
</dbReference>
<proteinExistence type="predicted"/>
<organism evidence="2">
    <name type="scientific">marine sediment metagenome</name>
    <dbReference type="NCBI Taxonomy" id="412755"/>
    <lineage>
        <taxon>unclassified sequences</taxon>
        <taxon>metagenomes</taxon>
        <taxon>ecological metagenomes</taxon>
    </lineage>
</organism>
<dbReference type="InterPro" id="IPR025714">
    <property type="entry name" value="Methyltranfer_dom"/>
</dbReference>
<dbReference type="InterPro" id="IPR029063">
    <property type="entry name" value="SAM-dependent_MTases_sf"/>
</dbReference>
<dbReference type="Pfam" id="PF13847">
    <property type="entry name" value="Methyltransf_31"/>
    <property type="match status" value="1"/>
</dbReference>
<evidence type="ECO:0000313" key="2">
    <source>
        <dbReference type="EMBL" id="GAI80047.1"/>
    </source>
</evidence>
<name>X1RH48_9ZZZZ</name>